<dbReference type="PROSITE" id="PS50113">
    <property type="entry name" value="PAC"/>
    <property type="match status" value="1"/>
</dbReference>
<sequence>MKCKEKGGKTWEYNPVFQTLNQFYNNALTRRDAQKAAALVTEDVYFLGASEVVFGREVFRQFLEGELNSVKMPILYQITDYREKERGSHSWDCYCQIEIAMQGKEQHEHESIARVTASVVEQNGEYKIAVLHRTLLEGYIQKEERFPFRILSNRLGKPDQISRRELLDIICETMPSGVIGGYMEDGFPIYMVNDKLLDLLGYTYEEFMQVTGGNVLNRIWKKDQEEAIAAAEKECQEHGEYEIEYRMMKKDGNFVWVYDRGRVITTQDGRRAVISLIVDISENVRIKNNLFVESVTDPLTGLYNRRGGEVMVTQKLGSGKPYIFLMLDIDRFKEVNDFYGHHEGDNVLKYVAEELKHCFRRDDVIIRLGGDEFVIFVHPCTSIPAIENKLAGISTVYQEKIDQEYPKSKSSLSFGGIYADHGIPFVELYKKADQILYGVKQQCKGTFRIVNAEEEKTAEQE</sequence>
<dbReference type="PANTHER" id="PTHR44757:SF2">
    <property type="entry name" value="BIOFILM ARCHITECTURE MAINTENANCE PROTEIN MBAA"/>
    <property type="match status" value="1"/>
</dbReference>
<evidence type="ECO:0000259" key="2">
    <source>
        <dbReference type="PROSITE" id="PS50887"/>
    </source>
</evidence>
<dbReference type="Pfam" id="PF13474">
    <property type="entry name" value="SnoaL_3"/>
    <property type="match status" value="1"/>
</dbReference>
<evidence type="ECO:0000313" key="4">
    <source>
        <dbReference type="Proteomes" id="UP001145145"/>
    </source>
</evidence>
<dbReference type="Proteomes" id="UP001145145">
    <property type="component" value="Unassembled WGS sequence"/>
</dbReference>
<keyword evidence="4" id="KW-1185">Reference proteome</keyword>
<dbReference type="InterPro" id="IPR035965">
    <property type="entry name" value="PAS-like_dom_sf"/>
</dbReference>
<dbReference type="InterPro" id="IPR000014">
    <property type="entry name" value="PAS"/>
</dbReference>
<dbReference type="InterPro" id="IPR052155">
    <property type="entry name" value="Biofilm_reg_signaling"/>
</dbReference>
<dbReference type="PROSITE" id="PS50887">
    <property type="entry name" value="GGDEF"/>
    <property type="match status" value="1"/>
</dbReference>
<reference evidence="3 4" key="1">
    <citation type="journal article" date="2023" name="Int. J. Syst. Evol. Microbiol.">
        <title>Sellimonas catena sp. nov., isolated from human faeces.</title>
        <authorList>
            <person name="Hisatomi A."/>
            <person name="Ohkuma M."/>
            <person name="Sakamoto M."/>
        </authorList>
    </citation>
    <scope>NUCLEOTIDE SEQUENCE [LARGE SCALE GENOMIC DNA]</scope>
    <source>
        <strain evidence="3 4">12EGH17</strain>
    </source>
</reference>
<dbReference type="SUPFAM" id="SSF54427">
    <property type="entry name" value="NTF2-like"/>
    <property type="match status" value="1"/>
</dbReference>
<proteinExistence type="predicted"/>
<dbReference type="Pfam" id="PF00990">
    <property type="entry name" value="GGDEF"/>
    <property type="match status" value="1"/>
</dbReference>
<dbReference type="EMBL" id="BSBO01000009">
    <property type="protein sequence ID" value="GLG03995.1"/>
    <property type="molecule type" value="Genomic_DNA"/>
</dbReference>
<feature type="domain" description="PAC" evidence="1">
    <location>
        <begin position="241"/>
        <end position="292"/>
    </location>
</feature>
<dbReference type="SUPFAM" id="SSF55785">
    <property type="entry name" value="PYP-like sensor domain (PAS domain)"/>
    <property type="match status" value="1"/>
</dbReference>
<dbReference type="InterPro" id="IPR043128">
    <property type="entry name" value="Rev_trsase/Diguanyl_cyclase"/>
</dbReference>
<dbReference type="SUPFAM" id="SSF55073">
    <property type="entry name" value="Nucleotide cyclase"/>
    <property type="match status" value="1"/>
</dbReference>
<dbReference type="InterPro" id="IPR000160">
    <property type="entry name" value="GGDEF_dom"/>
</dbReference>
<dbReference type="SMART" id="SM00267">
    <property type="entry name" value="GGDEF"/>
    <property type="match status" value="1"/>
</dbReference>
<evidence type="ECO:0000313" key="3">
    <source>
        <dbReference type="EMBL" id="GLG03995.1"/>
    </source>
</evidence>
<dbReference type="RefSeq" id="WP_281872482.1">
    <property type="nucleotide sequence ID" value="NZ_BSBO01000009.1"/>
</dbReference>
<dbReference type="InterPro" id="IPR000700">
    <property type="entry name" value="PAS-assoc_C"/>
</dbReference>
<organism evidence="3 4">
    <name type="scientific">Sellimonas catena</name>
    <dbReference type="NCBI Taxonomy" id="2994035"/>
    <lineage>
        <taxon>Bacteria</taxon>
        <taxon>Bacillati</taxon>
        <taxon>Bacillota</taxon>
        <taxon>Clostridia</taxon>
        <taxon>Lachnospirales</taxon>
        <taxon>Lachnospiraceae</taxon>
        <taxon>Sellimonas</taxon>
    </lineage>
</organism>
<dbReference type="Pfam" id="PF08447">
    <property type="entry name" value="PAS_3"/>
    <property type="match status" value="1"/>
</dbReference>
<dbReference type="Gene3D" id="3.30.70.270">
    <property type="match status" value="1"/>
</dbReference>
<dbReference type="CDD" id="cd00130">
    <property type="entry name" value="PAS"/>
    <property type="match status" value="1"/>
</dbReference>
<dbReference type="InterPro" id="IPR001610">
    <property type="entry name" value="PAC"/>
</dbReference>
<dbReference type="InterPro" id="IPR032710">
    <property type="entry name" value="NTF2-like_dom_sf"/>
</dbReference>
<dbReference type="InterPro" id="IPR029787">
    <property type="entry name" value="Nucleotide_cyclase"/>
</dbReference>
<accession>A0A9W6C7C9</accession>
<dbReference type="Gene3D" id="3.30.450.20">
    <property type="entry name" value="PAS domain"/>
    <property type="match status" value="1"/>
</dbReference>
<name>A0A9W6C7C9_9FIRM</name>
<feature type="domain" description="GGDEF" evidence="2">
    <location>
        <begin position="320"/>
        <end position="454"/>
    </location>
</feature>
<dbReference type="NCBIfam" id="TIGR00229">
    <property type="entry name" value="sensory_box"/>
    <property type="match status" value="1"/>
</dbReference>
<dbReference type="InterPro" id="IPR013655">
    <property type="entry name" value="PAS_fold_3"/>
</dbReference>
<dbReference type="Gene3D" id="3.10.450.50">
    <property type="match status" value="1"/>
</dbReference>
<comment type="caution">
    <text evidence="3">The sequence shown here is derived from an EMBL/GenBank/DDBJ whole genome shotgun (WGS) entry which is preliminary data.</text>
</comment>
<dbReference type="CDD" id="cd01949">
    <property type="entry name" value="GGDEF"/>
    <property type="match status" value="1"/>
</dbReference>
<dbReference type="PANTHER" id="PTHR44757">
    <property type="entry name" value="DIGUANYLATE CYCLASE DGCP"/>
    <property type="match status" value="1"/>
</dbReference>
<dbReference type="InterPro" id="IPR037401">
    <property type="entry name" value="SnoaL-like"/>
</dbReference>
<protein>
    <recommendedName>
        <fullName evidence="5">Diguanylate cyclase</fullName>
    </recommendedName>
</protein>
<dbReference type="SMART" id="SM00086">
    <property type="entry name" value="PAC"/>
    <property type="match status" value="1"/>
</dbReference>
<gene>
    <name evidence="3" type="ORF">Selli1_11690</name>
</gene>
<evidence type="ECO:0000259" key="1">
    <source>
        <dbReference type="PROSITE" id="PS50113"/>
    </source>
</evidence>
<dbReference type="AlphaFoldDB" id="A0A9W6C7C9"/>
<dbReference type="NCBIfam" id="TIGR00254">
    <property type="entry name" value="GGDEF"/>
    <property type="match status" value="1"/>
</dbReference>
<evidence type="ECO:0008006" key="5">
    <source>
        <dbReference type="Google" id="ProtNLM"/>
    </source>
</evidence>